<protein>
    <submittedName>
        <fullName evidence="1">Uncharacterized protein</fullName>
    </submittedName>
</protein>
<proteinExistence type="predicted"/>
<evidence type="ECO:0000313" key="1">
    <source>
        <dbReference type="EMBL" id="DAF93568.1"/>
    </source>
</evidence>
<accession>A0A8S5UGH0</accession>
<sequence>MTLKFEKAKRRFDVTAKVQVFRGGKWEVVYESTSVLWSHGPEMHNLLEPICAAANVPSDKARVAILYVREHQFHEYTPPQMGKMMAQEGYGYSDNPYVNDDHAQADAWADAFQKEARYIAGRRR</sequence>
<reference evidence="1" key="1">
    <citation type="journal article" date="2021" name="Proc. Natl. Acad. Sci. U.S.A.">
        <title>A Catalog of Tens of Thousands of Viruses from Human Metagenomes Reveals Hidden Associations with Chronic Diseases.</title>
        <authorList>
            <person name="Tisza M.J."/>
            <person name="Buck C.B."/>
        </authorList>
    </citation>
    <scope>NUCLEOTIDE SEQUENCE</scope>
    <source>
        <strain evidence="1">Ctshb19</strain>
    </source>
</reference>
<name>A0A8S5UGH0_9CAUD</name>
<organism evidence="1">
    <name type="scientific">Myoviridae sp. ctshb19</name>
    <dbReference type="NCBI Taxonomy" id="2825194"/>
    <lineage>
        <taxon>Viruses</taxon>
        <taxon>Duplodnaviria</taxon>
        <taxon>Heunggongvirae</taxon>
        <taxon>Uroviricota</taxon>
        <taxon>Caudoviricetes</taxon>
    </lineage>
</organism>
<dbReference type="EMBL" id="BK016086">
    <property type="protein sequence ID" value="DAF93568.1"/>
    <property type="molecule type" value="Genomic_DNA"/>
</dbReference>